<dbReference type="InterPro" id="IPR013087">
    <property type="entry name" value="Znf_C2H2_type"/>
</dbReference>
<dbReference type="PROSITE" id="PS50157">
    <property type="entry name" value="ZINC_FINGER_C2H2_2"/>
    <property type="match status" value="1"/>
</dbReference>
<dbReference type="EMBL" id="KZ308168">
    <property type="protein sequence ID" value="KAG8223629.1"/>
    <property type="molecule type" value="Genomic_DNA"/>
</dbReference>
<name>A0A8K0JWF5_LADFU</name>
<dbReference type="Proteomes" id="UP000792457">
    <property type="component" value="Unassembled WGS sequence"/>
</dbReference>
<keyword evidence="4" id="KW-1185">Reference proteome</keyword>
<keyword evidence="1" id="KW-0862">Zinc</keyword>
<accession>A0A8K0JWF5</accession>
<proteinExistence type="predicted"/>
<feature type="non-terminal residue" evidence="3">
    <location>
        <position position="85"/>
    </location>
</feature>
<evidence type="ECO:0000313" key="4">
    <source>
        <dbReference type="Proteomes" id="UP000792457"/>
    </source>
</evidence>
<evidence type="ECO:0000259" key="2">
    <source>
        <dbReference type="PROSITE" id="PS50157"/>
    </source>
</evidence>
<feature type="domain" description="C2H2-type" evidence="2">
    <location>
        <begin position="54"/>
        <end position="81"/>
    </location>
</feature>
<comment type="caution">
    <text evidence="3">The sequence shown here is derived from an EMBL/GenBank/DDBJ whole genome shotgun (WGS) entry which is preliminary data.</text>
</comment>
<evidence type="ECO:0000256" key="1">
    <source>
        <dbReference type="PROSITE-ProRule" id="PRU00042"/>
    </source>
</evidence>
<protein>
    <recommendedName>
        <fullName evidence="2">C2H2-type domain-containing protein</fullName>
    </recommendedName>
</protein>
<organism evidence="3 4">
    <name type="scientific">Ladona fulva</name>
    <name type="common">Scarce chaser dragonfly</name>
    <name type="synonym">Libellula fulva</name>
    <dbReference type="NCBI Taxonomy" id="123851"/>
    <lineage>
        <taxon>Eukaryota</taxon>
        <taxon>Metazoa</taxon>
        <taxon>Ecdysozoa</taxon>
        <taxon>Arthropoda</taxon>
        <taxon>Hexapoda</taxon>
        <taxon>Insecta</taxon>
        <taxon>Pterygota</taxon>
        <taxon>Palaeoptera</taxon>
        <taxon>Odonata</taxon>
        <taxon>Epiprocta</taxon>
        <taxon>Anisoptera</taxon>
        <taxon>Libelluloidea</taxon>
        <taxon>Libellulidae</taxon>
        <taxon>Ladona</taxon>
    </lineage>
</organism>
<reference evidence="3" key="1">
    <citation type="submission" date="2013-04" db="EMBL/GenBank/DDBJ databases">
        <authorList>
            <person name="Qu J."/>
            <person name="Murali S.C."/>
            <person name="Bandaranaike D."/>
            <person name="Bellair M."/>
            <person name="Blankenburg K."/>
            <person name="Chao H."/>
            <person name="Dinh H."/>
            <person name="Doddapaneni H."/>
            <person name="Downs B."/>
            <person name="Dugan-Rocha S."/>
            <person name="Elkadiri S."/>
            <person name="Gnanaolivu R.D."/>
            <person name="Hernandez B."/>
            <person name="Javaid M."/>
            <person name="Jayaseelan J.C."/>
            <person name="Lee S."/>
            <person name="Li M."/>
            <person name="Ming W."/>
            <person name="Munidasa M."/>
            <person name="Muniz J."/>
            <person name="Nguyen L."/>
            <person name="Ongeri F."/>
            <person name="Osuji N."/>
            <person name="Pu L.-L."/>
            <person name="Puazo M."/>
            <person name="Qu C."/>
            <person name="Quiroz J."/>
            <person name="Raj R."/>
            <person name="Weissenberger G."/>
            <person name="Xin Y."/>
            <person name="Zou X."/>
            <person name="Han Y."/>
            <person name="Richards S."/>
            <person name="Worley K."/>
            <person name="Muzny D."/>
            <person name="Gibbs R."/>
        </authorList>
    </citation>
    <scope>NUCLEOTIDE SEQUENCE</scope>
    <source>
        <strain evidence="3">Sampled in the wild</strain>
    </source>
</reference>
<dbReference type="AlphaFoldDB" id="A0A8K0JWF5"/>
<keyword evidence="1" id="KW-0863">Zinc-finger</keyword>
<evidence type="ECO:0000313" key="3">
    <source>
        <dbReference type="EMBL" id="KAG8223629.1"/>
    </source>
</evidence>
<reference evidence="3" key="2">
    <citation type="submission" date="2017-10" db="EMBL/GenBank/DDBJ databases">
        <title>Ladona fulva Genome sequencing and assembly.</title>
        <authorList>
            <person name="Murali S."/>
            <person name="Richards S."/>
            <person name="Bandaranaike D."/>
            <person name="Bellair M."/>
            <person name="Blankenburg K."/>
            <person name="Chao H."/>
            <person name="Dinh H."/>
            <person name="Doddapaneni H."/>
            <person name="Dugan-Rocha S."/>
            <person name="Elkadiri S."/>
            <person name="Gnanaolivu R."/>
            <person name="Hernandez B."/>
            <person name="Skinner E."/>
            <person name="Javaid M."/>
            <person name="Lee S."/>
            <person name="Li M."/>
            <person name="Ming W."/>
            <person name="Munidasa M."/>
            <person name="Muniz J."/>
            <person name="Nguyen L."/>
            <person name="Hughes D."/>
            <person name="Osuji N."/>
            <person name="Pu L.-L."/>
            <person name="Puazo M."/>
            <person name="Qu C."/>
            <person name="Quiroz J."/>
            <person name="Raj R."/>
            <person name="Weissenberger G."/>
            <person name="Xin Y."/>
            <person name="Zou X."/>
            <person name="Han Y."/>
            <person name="Worley K."/>
            <person name="Muzny D."/>
            <person name="Gibbs R."/>
        </authorList>
    </citation>
    <scope>NUCLEOTIDE SEQUENCE</scope>
    <source>
        <strain evidence="3">Sampled in the wild</strain>
    </source>
</reference>
<dbReference type="GO" id="GO:0008270">
    <property type="term" value="F:zinc ion binding"/>
    <property type="evidence" value="ECO:0007669"/>
    <property type="project" value="UniProtKB-KW"/>
</dbReference>
<dbReference type="SUPFAM" id="SSF57667">
    <property type="entry name" value="beta-beta-alpha zinc fingers"/>
    <property type="match status" value="1"/>
</dbReference>
<sequence length="85" mass="9529">MQVRNPLHVISSNSTLCGGQSFRIIFESVHAKEITAHSSSLKRHILKHTVELPYRCDICGYGTTLPSILKIHSFKHTGEKAKKSK</sequence>
<dbReference type="Gene3D" id="3.30.160.60">
    <property type="entry name" value="Classic Zinc Finger"/>
    <property type="match status" value="1"/>
</dbReference>
<gene>
    <name evidence="3" type="ORF">J437_LFUL003497</name>
</gene>
<keyword evidence="1" id="KW-0479">Metal-binding</keyword>
<dbReference type="InterPro" id="IPR036236">
    <property type="entry name" value="Znf_C2H2_sf"/>
</dbReference>
<dbReference type="OrthoDB" id="6077919at2759"/>